<reference evidence="2 3" key="1">
    <citation type="submission" date="2020-01" db="EMBL/GenBank/DDBJ databases">
        <title>Natronorubrum sp. JWXQ-INN 674 isolated from Inner Mongolia Autonomous Region of China.</title>
        <authorList>
            <person name="Xue Q."/>
        </authorList>
    </citation>
    <scope>NUCLEOTIDE SEQUENCE [LARGE SCALE GENOMIC DNA]</scope>
    <source>
        <strain evidence="2 3">JWXQ-INN-674</strain>
    </source>
</reference>
<evidence type="ECO:0000313" key="3">
    <source>
        <dbReference type="Proteomes" id="UP000434101"/>
    </source>
</evidence>
<sequence>MRRRRVIAGAATLTTISGCLDSGSDEDETAPDRDEPPFDVTTVDAPGSDAGTVSVPTAEQVQLVNFIRTTCPTSRGMLSHVGDAKDHFEDAYDVGPDGEILVMTVINGTAGSQLSESELADWWVEQDGDWPVGIDESGQLFDAHGVVGTPTTIAVDGTGDVHWRDEGGTTASNLVSGVETALEAAAANGADEESDD</sequence>
<organism evidence="2 3">
    <name type="scientific">Natronorubrum halalkaliphilum</name>
    <dbReference type="NCBI Taxonomy" id="2691917"/>
    <lineage>
        <taxon>Archaea</taxon>
        <taxon>Methanobacteriati</taxon>
        <taxon>Methanobacteriota</taxon>
        <taxon>Stenosarchaea group</taxon>
        <taxon>Halobacteria</taxon>
        <taxon>Halobacteriales</taxon>
        <taxon>Natrialbaceae</taxon>
        <taxon>Natronorubrum</taxon>
    </lineage>
</organism>
<dbReference type="RefSeq" id="WP_160065404.1">
    <property type="nucleotide sequence ID" value="NZ_WUYX01000033.1"/>
</dbReference>
<evidence type="ECO:0000256" key="1">
    <source>
        <dbReference type="SAM" id="MobiDB-lite"/>
    </source>
</evidence>
<keyword evidence="3" id="KW-1185">Reference proteome</keyword>
<evidence type="ECO:0000313" key="2">
    <source>
        <dbReference type="EMBL" id="MXV62576.1"/>
    </source>
</evidence>
<dbReference type="SUPFAM" id="SSF52833">
    <property type="entry name" value="Thioredoxin-like"/>
    <property type="match status" value="1"/>
</dbReference>
<proteinExistence type="predicted"/>
<dbReference type="EMBL" id="WUYX01000033">
    <property type="protein sequence ID" value="MXV62576.1"/>
    <property type="molecule type" value="Genomic_DNA"/>
</dbReference>
<dbReference type="PROSITE" id="PS51257">
    <property type="entry name" value="PROKAR_LIPOPROTEIN"/>
    <property type="match status" value="1"/>
</dbReference>
<gene>
    <name evidence="2" type="ORF">GS429_10975</name>
</gene>
<accession>A0A6B0VNN7</accession>
<feature type="region of interest" description="Disordered" evidence="1">
    <location>
        <begin position="17"/>
        <end position="51"/>
    </location>
</feature>
<dbReference type="Proteomes" id="UP000434101">
    <property type="component" value="Unassembled WGS sequence"/>
</dbReference>
<dbReference type="AlphaFoldDB" id="A0A6B0VNN7"/>
<name>A0A6B0VNN7_9EURY</name>
<dbReference type="OrthoDB" id="115386at2157"/>
<protein>
    <submittedName>
        <fullName evidence="2">TlpA family protein disulfide reductase</fullName>
    </submittedName>
</protein>
<dbReference type="Gene3D" id="3.40.30.10">
    <property type="entry name" value="Glutaredoxin"/>
    <property type="match status" value="1"/>
</dbReference>
<dbReference type="InterPro" id="IPR036249">
    <property type="entry name" value="Thioredoxin-like_sf"/>
</dbReference>
<comment type="caution">
    <text evidence="2">The sequence shown here is derived from an EMBL/GenBank/DDBJ whole genome shotgun (WGS) entry which is preliminary data.</text>
</comment>